<dbReference type="Proteomes" id="UP001196765">
    <property type="component" value="Unassembled WGS sequence"/>
</dbReference>
<gene>
    <name evidence="1" type="ORF">KSW82_03090</name>
</gene>
<reference evidence="1" key="1">
    <citation type="submission" date="2021-06" db="EMBL/GenBank/DDBJ databases">
        <title>Collection of gut derived symbiotic bacterial strains cultured from healthy donors.</title>
        <authorList>
            <person name="Lin H."/>
            <person name="Littmann E."/>
            <person name="Pamer E.G."/>
        </authorList>
    </citation>
    <scope>NUCLEOTIDE SEQUENCE</scope>
    <source>
        <strain evidence="1">MSK.21.74</strain>
    </source>
</reference>
<organism evidence="1 2">
    <name type="scientific">Segatella copri</name>
    <dbReference type="NCBI Taxonomy" id="165179"/>
    <lineage>
        <taxon>Bacteria</taxon>
        <taxon>Pseudomonadati</taxon>
        <taxon>Bacteroidota</taxon>
        <taxon>Bacteroidia</taxon>
        <taxon>Bacteroidales</taxon>
        <taxon>Prevotellaceae</taxon>
        <taxon>Segatella</taxon>
    </lineage>
</organism>
<comment type="caution">
    <text evidence="1">The sequence shown here is derived from an EMBL/GenBank/DDBJ whole genome shotgun (WGS) entry which is preliminary data.</text>
</comment>
<name>A0AAW4N0F3_9BACT</name>
<dbReference type="EMBL" id="JAHOEI010000005">
    <property type="protein sequence ID" value="MBV3386726.1"/>
    <property type="molecule type" value="Genomic_DNA"/>
</dbReference>
<accession>A0AAW4N0F3</accession>
<sequence>MIKQNITMKKYLLYTIMLLGALSFDSCKDDDTVSVEDQREFMTMFRTNENTGRGDSDPYNCQTITVNGHNNSVHLYWYGVDGCKGYEIKYALYPNVSSGLAEDWENPEKIIFDTIVGPDKLDIIFNNLEYSTDYRFAIRTLSKKGEAYNSKWYGYGDGRHWAEYLGLTTGNRYPVPEVITQSAPTKNSVRIYLNKSYTDAVTDWKASESDPDEFIKNFQVEDDKFVMQKLTVAASSENPQAKVPEEWANHEITDEDIERGYFDIEGLDESSVYIINVENKNVPVKVDAVYNTLSVRTDGEVGEPVLIKHEVTAVDTLSDKSKTVDVSKWNAMRLDEVFTDYVKNNKLAEGTVFELEGGKTYYFRDNMSLSKGFTLRTKPEDIAAGKGRAKVYMGGLWKENNTPKSNNFMFGRQPQSGEAFTLFVKSLIFEDIDFDCPMAEFFNGSVNGTGNYFINMYSNGMAITLQSFEVRNCSFQHMVRGFIRVQGSKIKKFEKVLVEGCDFYNCGYYDNNGRGYAWVAGDGKQPKSNIFSNMIFRNNTFYDSPRTCLFTDNGKNLAWNNNITYNITLENNTFVNFSTRSSGRQLFDLRYLPGGSKITVKNNLFILTKDEADTRNLYQGGMDIRTINGSGIAIFDIENNWSTNNNLTAGQVFTGGAFNAKKNSAGKWPNMLVNGADAAMVTPDDISATELMMDPNPKNYENGTDPTKRHWHDNMDGLYYKNTDKVKNSKIYKLGIGASKWRTNIK</sequence>
<proteinExistence type="predicted"/>
<evidence type="ECO:0000313" key="2">
    <source>
        <dbReference type="Proteomes" id="UP001196765"/>
    </source>
</evidence>
<evidence type="ECO:0000313" key="1">
    <source>
        <dbReference type="EMBL" id="MBV3386726.1"/>
    </source>
</evidence>
<dbReference type="AlphaFoldDB" id="A0AAW4N0F3"/>
<protein>
    <submittedName>
        <fullName evidence="1">Right-handed parallel beta-helix repeat-containing protein</fullName>
    </submittedName>
</protein>